<keyword evidence="5" id="KW-0998">Cell outer membrane</keyword>
<feature type="chain" id="PRO_5016579599" evidence="7">
    <location>
        <begin position="23"/>
        <end position="44"/>
    </location>
</feature>
<gene>
    <name evidence="8" type="ORF">C8D86_10553</name>
</gene>
<dbReference type="InterPro" id="IPR032831">
    <property type="entry name" value="LptM_cons"/>
</dbReference>
<proteinExistence type="predicted"/>
<evidence type="ECO:0000256" key="3">
    <source>
        <dbReference type="ARBA" id="ARBA00023136"/>
    </source>
</evidence>
<feature type="signal peptide" evidence="7">
    <location>
        <begin position="1"/>
        <end position="22"/>
    </location>
</feature>
<evidence type="ECO:0000313" key="9">
    <source>
        <dbReference type="Proteomes" id="UP000254720"/>
    </source>
</evidence>
<evidence type="ECO:0000256" key="5">
    <source>
        <dbReference type="ARBA" id="ARBA00023237"/>
    </source>
</evidence>
<name>A0A370GSU7_9COXI</name>
<keyword evidence="2 7" id="KW-0732">Signal</keyword>
<evidence type="ECO:0000256" key="7">
    <source>
        <dbReference type="SAM" id="SignalP"/>
    </source>
</evidence>
<accession>A0A370GSU7</accession>
<protein>
    <submittedName>
        <fullName evidence="8">Putative small lipoprotein YifL</fullName>
    </submittedName>
</protein>
<keyword evidence="4" id="KW-0564">Palmitate</keyword>
<keyword evidence="6 8" id="KW-0449">Lipoprotein</keyword>
<evidence type="ECO:0000313" key="8">
    <source>
        <dbReference type="EMBL" id="RDI46529.1"/>
    </source>
</evidence>
<dbReference type="AlphaFoldDB" id="A0A370GSU7"/>
<keyword evidence="3" id="KW-0472">Membrane</keyword>
<evidence type="ECO:0000256" key="6">
    <source>
        <dbReference type="ARBA" id="ARBA00023288"/>
    </source>
</evidence>
<reference evidence="8 9" key="1">
    <citation type="submission" date="2018-07" db="EMBL/GenBank/DDBJ databases">
        <title>Genomic Encyclopedia of Type Strains, Phase IV (KMG-IV): sequencing the most valuable type-strain genomes for metagenomic binning, comparative biology and taxonomic classification.</title>
        <authorList>
            <person name="Goeker M."/>
        </authorList>
    </citation>
    <scope>NUCLEOTIDE SEQUENCE [LARGE SCALE GENOMIC DNA]</scope>
    <source>
        <strain evidence="8 9">DSM 16500</strain>
    </source>
</reference>
<sequence length="44" mass="4740">MKKGFIFLLAACLILCACGQSGKLYLPDPNAVSEQDQGPDQNQN</sequence>
<evidence type="ECO:0000256" key="2">
    <source>
        <dbReference type="ARBA" id="ARBA00022729"/>
    </source>
</evidence>
<dbReference type="RefSeq" id="WP_114833824.1">
    <property type="nucleotide sequence ID" value="NZ_LR699114.1"/>
</dbReference>
<organism evidence="8 9">
    <name type="scientific">Aquicella lusitana</name>
    <dbReference type="NCBI Taxonomy" id="254246"/>
    <lineage>
        <taxon>Bacteria</taxon>
        <taxon>Pseudomonadati</taxon>
        <taxon>Pseudomonadota</taxon>
        <taxon>Gammaproteobacteria</taxon>
        <taxon>Legionellales</taxon>
        <taxon>Coxiellaceae</taxon>
        <taxon>Aquicella</taxon>
    </lineage>
</organism>
<evidence type="ECO:0000256" key="4">
    <source>
        <dbReference type="ARBA" id="ARBA00023139"/>
    </source>
</evidence>
<dbReference type="Proteomes" id="UP000254720">
    <property type="component" value="Unassembled WGS sequence"/>
</dbReference>
<dbReference type="NCBIfam" id="NF047847">
    <property type="entry name" value="SS_mature_LptM"/>
    <property type="match status" value="1"/>
</dbReference>
<comment type="subcellular location">
    <subcellularLocation>
        <location evidence="1">Cell outer membrane</location>
        <topology evidence="1">Lipid-anchor</topology>
    </subcellularLocation>
</comment>
<keyword evidence="9" id="KW-1185">Reference proteome</keyword>
<dbReference type="PROSITE" id="PS51257">
    <property type="entry name" value="PROKAR_LIPOPROTEIN"/>
    <property type="match status" value="1"/>
</dbReference>
<comment type="caution">
    <text evidence="8">The sequence shown here is derived from an EMBL/GenBank/DDBJ whole genome shotgun (WGS) entry which is preliminary data.</text>
</comment>
<dbReference type="EMBL" id="QQAX01000005">
    <property type="protein sequence ID" value="RDI46529.1"/>
    <property type="molecule type" value="Genomic_DNA"/>
</dbReference>
<evidence type="ECO:0000256" key="1">
    <source>
        <dbReference type="ARBA" id="ARBA00004459"/>
    </source>
</evidence>